<protein>
    <submittedName>
        <fullName evidence="1">Uncharacterized protein</fullName>
    </submittedName>
</protein>
<dbReference type="AlphaFoldDB" id="A0A644XR97"/>
<proteinExistence type="predicted"/>
<dbReference type="EMBL" id="VSSQ01003039">
    <property type="protein sequence ID" value="MPM18736.1"/>
    <property type="molecule type" value="Genomic_DNA"/>
</dbReference>
<sequence>MVEIAAGKRDHVGDVRVFIEIIGPGLRPMGGVFEIGISIVTWGALIAHKGVVDLQVVNLHAGASLLRHVDSHFIHSVAVIIAGGNLQVILQQVRILRKILGHLAAGVSYGSAGTDQLLGSTLGIFHGTGEIEVEAAVRTQTARRHGDDLPGESRGAFGEVARGGSRHFVSARGNTAQIGILACLKFVPRFSHGFVVTPDGA</sequence>
<evidence type="ECO:0000313" key="1">
    <source>
        <dbReference type="EMBL" id="MPM18736.1"/>
    </source>
</evidence>
<gene>
    <name evidence="1" type="ORF">SDC9_65149</name>
</gene>
<accession>A0A644XR97</accession>
<reference evidence="1" key="1">
    <citation type="submission" date="2019-08" db="EMBL/GenBank/DDBJ databases">
        <authorList>
            <person name="Kucharzyk K."/>
            <person name="Murdoch R.W."/>
            <person name="Higgins S."/>
            <person name="Loffler F."/>
        </authorList>
    </citation>
    <scope>NUCLEOTIDE SEQUENCE</scope>
</reference>
<organism evidence="1">
    <name type="scientific">bioreactor metagenome</name>
    <dbReference type="NCBI Taxonomy" id="1076179"/>
    <lineage>
        <taxon>unclassified sequences</taxon>
        <taxon>metagenomes</taxon>
        <taxon>ecological metagenomes</taxon>
    </lineage>
</organism>
<name>A0A644XR97_9ZZZZ</name>
<comment type="caution">
    <text evidence="1">The sequence shown here is derived from an EMBL/GenBank/DDBJ whole genome shotgun (WGS) entry which is preliminary data.</text>
</comment>